<keyword evidence="4" id="KW-1005">Bacterial flagellum biogenesis</keyword>
<keyword evidence="5" id="KW-0805">Transcription regulation</keyword>
<dbReference type="InterPro" id="IPR007412">
    <property type="entry name" value="FlgM"/>
</dbReference>
<dbReference type="AlphaFoldDB" id="K6DHS7"/>
<name>K6DHS7_SCHAZ</name>
<dbReference type="STRING" id="1131731.BAZO_07274"/>
<dbReference type="Pfam" id="PF04316">
    <property type="entry name" value="FlgM"/>
    <property type="match status" value="1"/>
</dbReference>
<evidence type="ECO:0000256" key="4">
    <source>
        <dbReference type="ARBA" id="ARBA00022795"/>
    </source>
</evidence>
<keyword evidence="9" id="KW-1185">Reference proteome</keyword>
<sequence>MKINHFGPVNMNPYKKQIEKMNQLQKTSSTDQVQISTEAMELQKGSRIETERQAKVEELKNKIESGEYQVNPREVAKKMYEFWNN</sequence>
<dbReference type="GO" id="GO:0044781">
    <property type="term" value="P:bacterial-type flagellum organization"/>
    <property type="evidence" value="ECO:0007669"/>
    <property type="project" value="UniProtKB-KW"/>
</dbReference>
<comment type="caution">
    <text evidence="8">The sequence shown here is derived from an EMBL/GenBank/DDBJ whole genome shotgun (WGS) entry which is preliminary data.</text>
</comment>
<dbReference type="SUPFAM" id="SSF101498">
    <property type="entry name" value="Anti-sigma factor FlgM"/>
    <property type="match status" value="1"/>
</dbReference>
<reference evidence="8 9" key="1">
    <citation type="journal article" date="2012" name="Front. Microbiol.">
        <title>Redundancy and modularity in membrane-associated dissimilatory nitrate reduction in Bacillus.</title>
        <authorList>
            <person name="Heylen K."/>
            <person name="Keltjens J."/>
        </authorList>
    </citation>
    <scope>NUCLEOTIDE SEQUENCE [LARGE SCALE GENOMIC DNA]</scope>
    <source>
        <strain evidence="8 9">LMG 9581</strain>
    </source>
</reference>
<evidence type="ECO:0000256" key="6">
    <source>
        <dbReference type="ARBA" id="ARBA00023163"/>
    </source>
</evidence>
<dbReference type="EMBL" id="AJLR01000045">
    <property type="protein sequence ID" value="EKN67663.1"/>
    <property type="molecule type" value="Genomic_DNA"/>
</dbReference>
<dbReference type="GeneID" id="89466865"/>
<keyword evidence="8" id="KW-0282">Flagellum</keyword>
<accession>K6DHS7</accession>
<evidence type="ECO:0000313" key="9">
    <source>
        <dbReference type="Proteomes" id="UP000006315"/>
    </source>
</evidence>
<dbReference type="NCBIfam" id="TIGR03824">
    <property type="entry name" value="FlgM_jcvi"/>
    <property type="match status" value="1"/>
</dbReference>
<keyword evidence="8" id="KW-0969">Cilium</keyword>
<proteinExistence type="inferred from homology"/>
<evidence type="ECO:0000259" key="7">
    <source>
        <dbReference type="Pfam" id="PF04316"/>
    </source>
</evidence>
<dbReference type="Gene3D" id="6.10.140.30">
    <property type="entry name" value="Anti-sigma-28 factor FlgM"/>
    <property type="match status" value="1"/>
</dbReference>
<evidence type="ECO:0000256" key="2">
    <source>
        <dbReference type="ARBA" id="ARBA00017823"/>
    </source>
</evidence>
<dbReference type="GO" id="GO:0045892">
    <property type="term" value="P:negative regulation of DNA-templated transcription"/>
    <property type="evidence" value="ECO:0007669"/>
    <property type="project" value="InterPro"/>
</dbReference>
<comment type="similarity">
    <text evidence="1">Belongs to the FlgM family.</text>
</comment>
<organism evidence="8 9">
    <name type="scientific">Schinkia azotoformans LMG 9581</name>
    <dbReference type="NCBI Taxonomy" id="1131731"/>
    <lineage>
        <taxon>Bacteria</taxon>
        <taxon>Bacillati</taxon>
        <taxon>Bacillota</taxon>
        <taxon>Bacilli</taxon>
        <taxon>Bacillales</taxon>
        <taxon>Bacillaceae</taxon>
        <taxon>Calidifontibacillus/Schinkia group</taxon>
        <taxon>Schinkia</taxon>
    </lineage>
</organism>
<gene>
    <name evidence="8" type="ORF">BAZO_07274</name>
</gene>
<evidence type="ECO:0000256" key="3">
    <source>
        <dbReference type="ARBA" id="ARBA00022491"/>
    </source>
</evidence>
<protein>
    <recommendedName>
        <fullName evidence="2">Negative regulator of flagellin synthesis</fullName>
    </recommendedName>
</protein>
<evidence type="ECO:0000256" key="1">
    <source>
        <dbReference type="ARBA" id="ARBA00005322"/>
    </source>
</evidence>
<keyword evidence="6" id="KW-0804">Transcription</keyword>
<dbReference type="RefSeq" id="WP_003330696.1">
    <property type="nucleotide sequence ID" value="NZ_AJLR01000045.1"/>
</dbReference>
<evidence type="ECO:0000313" key="8">
    <source>
        <dbReference type="EMBL" id="EKN67663.1"/>
    </source>
</evidence>
<dbReference type="Proteomes" id="UP000006315">
    <property type="component" value="Unassembled WGS sequence"/>
</dbReference>
<feature type="domain" description="Anti-sigma-28 factor FlgM C-terminal" evidence="7">
    <location>
        <begin position="31"/>
        <end position="80"/>
    </location>
</feature>
<dbReference type="PATRIC" id="fig|1131731.3.peg.1521"/>
<dbReference type="InterPro" id="IPR031316">
    <property type="entry name" value="FlgM_C"/>
</dbReference>
<dbReference type="InterPro" id="IPR035890">
    <property type="entry name" value="Anti-sigma-28_factor_FlgM_sf"/>
</dbReference>
<evidence type="ECO:0000256" key="5">
    <source>
        <dbReference type="ARBA" id="ARBA00023015"/>
    </source>
</evidence>
<keyword evidence="8" id="KW-0966">Cell projection</keyword>
<keyword evidence="3" id="KW-0678">Repressor</keyword>